<comment type="subcellular location">
    <subcellularLocation>
        <location evidence="1">Membrane</location>
        <topology evidence="1">Multi-pass membrane protein</topology>
    </subcellularLocation>
</comment>
<dbReference type="RefSeq" id="WP_183985982.1">
    <property type="nucleotide sequence ID" value="NZ_JACIEV010000008.1"/>
</dbReference>
<feature type="transmembrane region" description="Helical" evidence="5">
    <location>
        <begin position="20"/>
        <end position="40"/>
    </location>
</feature>
<evidence type="ECO:0000256" key="2">
    <source>
        <dbReference type="ARBA" id="ARBA00022692"/>
    </source>
</evidence>
<name>A0A840FH09_9SPHN</name>
<keyword evidence="2 5" id="KW-0812">Transmembrane</keyword>
<keyword evidence="7" id="KW-1185">Reference proteome</keyword>
<gene>
    <name evidence="6" type="ORF">GGQ80_002883</name>
</gene>
<sequence>MFRAFFLALRDLTDPAVIRVFVKSMIVTLIVFAAVGVGVFASLDRWAGHSLSAVAATVAMVLGGWLLFRVVAIAVLQLFGDEVVAAVEQRTYPAAHGAARGVGLGRSLRMGLGSAARALAANLVMLPVYLALLFTAIGPAIAFFLVNGWLLGRDLGDTVGSRHLDDAAMRGWRAATKGERFVLGLAVTGLFMVPLANLFAPILGAAMATHLFHGSRR</sequence>
<proteinExistence type="predicted"/>
<evidence type="ECO:0000256" key="5">
    <source>
        <dbReference type="SAM" id="Phobius"/>
    </source>
</evidence>
<dbReference type="InterPro" id="IPR059112">
    <property type="entry name" value="CysZ/EI24"/>
</dbReference>
<dbReference type="Proteomes" id="UP000529795">
    <property type="component" value="Unassembled WGS sequence"/>
</dbReference>
<evidence type="ECO:0000256" key="4">
    <source>
        <dbReference type="ARBA" id="ARBA00023136"/>
    </source>
</evidence>
<protein>
    <submittedName>
        <fullName evidence="6">Uncharacterized protein involved in cysteine biosynthesis</fullName>
    </submittedName>
</protein>
<evidence type="ECO:0000313" key="7">
    <source>
        <dbReference type="Proteomes" id="UP000529795"/>
    </source>
</evidence>
<evidence type="ECO:0000256" key="1">
    <source>
        <dbReference type="ARBA" id="ARBA00004141"/>
    </source>
</evidence>
<reference evidence="6 7" key="1">
    <citation type="submission" date="2020-08" db="EMBL/GenBank/DDBJ databases">
        <title>Genomic Encyclopedia of Type Strains, Phase IV (KMG-IV): sequencing the most valuable type-strain genomes for metagenomic binning, comparative biology and taxonomic classification.</title>
        <authorList>
            <person name="Goeker M."/>
        </authorList>
    </citation>
    <scope>NUCLEOTIDE SEQUENCE [LARGE SCALE GENOMIC DNA]</scope>
    <source>
        <strain evidence="6 7">YC6723</strain>
    </source>
</reference>
<keyword evidence="3 5" id="KW-1133">Transmembrane helix</keyword>
<evidence type="ECO:0000256" key="3">
    <source>
        <dbReference type="ARBA" id="ARBA00022989"/>
    </source>
</evidence>
<feature type="transmembrane region" description="Helical" evidence="5">
    <location>
        <begin position="181"/>
        <end position="208"/>
    </location>
</feature>
<keyword evidence="4 5" id="KW-0472">Membrane</keyword>
<accession>A0A840FH09</accession>
<feature type="transmembrane region" description="Helical" evidence="5">
    <location>
        <begin position="119"/>
        <end position="146"/>
    </location>
</feature>
<organism evidence="6 7">
    <name type="scientific">Sphingomonas jinjuensis</name>
    <dbReference type="NCBI Taxonomy" id="535907"/>
    <lineage>
        <taxon>Bacteria</taxon>
        <taxon>Pseudomonadati</taxon>
        <taxon>Pseudomonadota</taxon>
        <taxon>Alphaproteobacteria</taxon>
        <taxon>Sphingomonadales</taxon>
        <taxon>Sphingomonadaceae</taxon>
        <taxon>Sphingomonas</taxon>
    </lineage>
</organism>
<dbReference type="AlphaFoldDB" id="A0A840FH09"/>
<comment type="caution">
    <text evidence="6">The sequence shown here is derived from an EMBL/GenBank/DDBJ whole genome shotgun (WGS) entry which is preliminary data.</text>
</comment>
<dbReference type="Pfam" id="PF07264">
    <property type="entry name" value="EI24"/>
    <property type="match status" value="1"/>
</dbReference>
<dbReference type="EMBL" id="JACIEV010000008">
    <property type="protein sequence ID" value="MBB4154967.1"/>
    <property type="molecule type" value="Genomic_DNA"/>
</dbReference>
<evidence type="ECO:0000313" key="6">
    <source>
        <dbReference type="EMBL" id="MBB4154967.1"/>
    </source>
</evidence>
<feature type="transmembrane region" description="Helical" evidence="5">
    <location>
        <begin position="46"/>
        <end position="68"/>
    </location>
</feature>